<proteinExistence type="predicted"/>
<feature type="transmembrane region" description="Helical" evidence="1">
    <location>
        <begin position="118"/>
        <end position="139"/>
    </location>
</feature>
<protein>
    <submittedName>
        <fullName evidence="2">DUF3784 domain-containing protein</fullName>
    </submittedName>
</protein>
<dbReference type="Pfam" id="PF12650">
    <property type="entry name" value="DUF3784"/>
    <property type="match status" value="1"/>
</dbReference>
<accession>A0ABY5FPN7</accession>
<dbReference type="EMBL" id="CP101462">
    <property type="protein sequence ID" value="UTT43584.1"/>
    <property type="molecule type" value="Genomic_DNA"/>
</dbReference>
<evidence type="ECO:0000313" key="3">
    <source>
        <dbReference type="Proteomes" id="UP001060325"/>
    </source>
</evidence>
<feature type="transmembrane region" description="Helical" evidence="1">
    <location>
        <begin position="80"/>
        <end position="97"/>
    </location>
</feature>
<organism evidence="2 3">
    <name type="scientific">Exiguobacterium aurantiacum</name>
    <dbReference type="NCBI Taxonomy" id="33987"/>
    <lineage>
        <taxon>Bacteria</taxon>
        <taxon>Bacillati</taxon>
        <taxon>Bacillota</taxon>
        <taxon>Bacilli</taxon>
        <taxon>Bacillales</taxon>
        <taxon>Bacillales Family XII. Incertae Sedis</taxon>
        <taxon>Exiguobacterium</taxon>
    </lineage>
</organism>
<feature type="transmembrane region" description="Helical" evidence="1">
    <location>
        <begin position="49"/>
        <end position="74"/>
    </location>
</feature>
<keyword evidence="1" id="KW-0812">Transmembrane</keyword>
<dbReference type="InterPro" id="IPR017259">
    <property type="entry name" value="UCP037672"/>
</dbReference>
<reference evidence="2" key="1">
    <citation type="submission" date="2022-07" db="EMBL/GenBank/DDBJ databases">
        <title>Complete genome of CX2.</title>
        <authorList>
            <person name="Cao G."/>
        </authorList>
    </citation>
    <scope>NUCLEOTIDE SEQUENCE</scope>
    <source>
        <strain evidence="2">CX2</strain>
    </source>
</reference>
<evidence type="ECO:0000256" key="1">
    <source>
        <dbReference type="SAM" id="Phobius"/>
    </source>
</evidence>
<keyword evidence="1" id="KW-0472">Membrane</keyword>
<keyword evidence="3" id="KW-1185">Reference proteome</keyword>
<keyword evidence="1" id="KW-1133">Transmembrane helix</keyword>
<feature type="transmembrane region" description="Helical" evidence="1">
    <location>
        <begin position="6"/>
        <end position="28"/>
    </location>
</feature>
<sequence>MWGFIIAALILYLLGFAVHRLGWHFLISGYNTMKREDKARVNIKAVARLLGFMCYGIATIFLLIAAIHGLGFGLDIPVEPFFILMLVLVVVTLWRAQKYDGNIYDEDGNIRPGGKKRLIPLVVVLTFLVTFVPGLWFWFSQPTEVTLTDSALVIEGVYGETVPYDEIETVTLTYRPSLDRRTNGAAVGSRLTGHFRTTGGEDVLVFLDRDIEATVRIDWSGKPIYVNVESNEATEALYEEVRLK</sequence>
<gene>
    <name evidence="2" type="ORF">NMQ00_03520</name>
</gene>
<name>A0ABY5FPN7_9BACL</name>
<dbReference type="Proteomes" id="UP001060325">
    <property type="component" value="Chromosome"/>
</dbReference>
<evidence type="ECO:0000313" key="2">
    <source>
        <dbReference type="EMBL" id="UTT43584.1"/>
    </source>
</evidence>
<dbReference type="RefSeq" id="WP_255177955.1">
    <property type="nucleotide sequence ID" value="NZ_CP101462.1"/>
</dbReference>